<keyword evidence="2" id="KW-0812">Transmembrane</keyword>
<keyword evidence="2" id="KW-0472">Membrane</keyword>
<comment type="caution">
    <text evidence="3">The sequence shown here is derived from an EMBL/GenBank/DDBJ whole genome shotgun (WGS) entry which is preliminary data.</text>
</comment>
<feature type="transmembrane region" description="Helical" evidence="2">
    <location>
        <begin position="64"/>
        <end position="85"/>
    </location>
</feature>
<gene>
    <name evidence="3" type="ORF">GCM10007173_21840</name>
</gene>
<dbReference type="GeneID" id="303304540"/>
<evidence type="ECO:0008006" key="5">
    <source>
        <dbReference type="Google" id="ProtNLM"/>
    </source>
</evidence>
<protein>
    <recommendedName>
        <fullName evidence="5">Cell division protein FtsL</fullName>
    </recommendedName>
</protein>
<dbReference type="RefSeq" id="WP_188685713.1">
    <property type="nucleotide sequence ID" value="NZ_BMKX01000005.1"/>
</dbReference>
<feature type="compositionally biased region" description="Basic and acidic residues" evidence="1">
    <location>
        <begin position="178"/>
        <end position="191"/>
    </location>
</feature>
<reference evidence="4" key="1">
    <citation type="journal article" date="2019" name="Int. J. Syst. Evol. Microbiol.">
        <title>The Global Catalogue of Microorganisms (GCM) 10K type strain sequencing project: providing services to taxonomists for standard genome sequencing and annotation.</title>
        <authorList>
            <consortium name="The Broad Institute Genomics Platform"/>
            <consortium name="The Broad Institute Genome Sequencing Center for Infectious Disease"/>
            <person name="Wu L."/>
            <person name="Ma J."/>
        </authorList>
    </citation>
    <scope>NUCLEOTIDE SEQUENCE [LARGE SCALE GENOMIC DNA]</scope>
    <source>
        <strain evidence="4">CGMCC 1.3685</strain>
    </source>
</reference>
<keyword evidence="4" id="KW-1185">Reference proteome</keyword>
<accession>A0ABQ2DL94</accession>
<evidence type="ECO:0000256" key="2">
    <source>
        <dbReference type="SAM" id="Phobius"/>
    </source>
</evidence>
<evidence type="ECO:0000256" key="1">
    <source>
        <dbReference type="SAM" id="MobiDB-lite"/>
    </source>
</evidence>
<proteinExistence type="predicted"/>
<sequence>MTQRAQRRVTKTAAMTAQTVVDGSAARAVRPEPVAASELPELDSRQRVTLSLVPRINETNKRSMLVMVIALVVVAFSVIVTLVLMNTSVAQRQYDIVSLRNQERVLSQENQALLKEAQSLSAPQALAKKAKALGLVAPGAPGLVDLNDNSITKSADKAVEAEGNSANYATLPLPGQSIREKAKADTKKSESKAPVPTVGNASKDDAKPATDSADSKNSTKSVVKDETATRKIADDGRPVFKDSELNGGTIPAPMIKSPTN</sequence>
<feature type="region of interest" description="Disordered" evidence="1">
    <location>
        <begin position="166"/>
        <end position="260"/>
    </location>
</feature>
<evidence type="ECO:0000313" key="3">
    <source>
        <dbReference type="EMBL" id="GGJ62548.1"/>
    </source>
</evidence>
<organism evidence="3 4">
    <name type="scientific">Glutamicibacter ardleyensis</name>
    <dbReference type="NCBI Taxonomy" id="225894"/>
    <lineage>
        <taxon>Bacteria</taxon>
        <taxon>Bacillati</taxon>
        <taxon>Actinomycetota</taxon>
        <taxon>Actinomycetes</taxon>
        <taxon>Micrococcales</taxon>
        <taxon>Micrococcaceae</taxon>
        <taxon>Glutamicibacter</taxon>
    </lineage>
</organism>
<keyword evidence="2" id="KW-1133">Transmembrane helix</keyword>
<name>A0ABQ2DL94_9MICC</name>
<feature type="compositionally biased region" description="Basic and acidic residues" evidence="1">
    <location>
        <begin position="222"/>
        <end position="244"/>
    </location>
</feature>
<dbReference type="EMBL" id="BMKX01000005">
    <property type="protein sequence ID" value="GGJ62548.1"/>
    <property type="molecule type" value="Genomic_DNA"/>
</dbReference>
<dbReference type="Proteomes" id="UP000606115">
    <property type="component" value="Unassembled WGS sequence"/>
</dbReference>
<evidence type="ECO:0000313" key="4">
    <source>
        <dbReference type="Proteomes" id="UP000606115"/>
    </source>
</evidence>